<feature type="chain" id="PRO_5046075933" evidence="1">
    <location>
        <begin position="31"/>
        <end position="292"/>
    </location>
</feature>
<accession>A0ABT5KS19</accession>
<keyword evidence="2" id="KW-0261">Viral envelope protein</keyword>
<reference evidence="2 3" key="1">
    <citation type="submission" date="2022-10" db="EMBL/GenBank/DDBJ databases">
        <title>paucibacter sp. hw8 Genome sequencing.</title>
        <authorList>
            <person name="Park S."/>
        </authorList>
    </citation>
    <scope>NUCLEOTIDE SEQUENCE [LARGE SCALE GENOMIC DNA]</scope>
    <source>
        <strain evidence="3">hw8</strain>
    </source>
</reference>
<dbReference type="InterPro" id="IPR036777">
    <property type="entry name" value="Channel_Tsx-like_sf"/>
</dbReference>
<name>A0ABT5KS19_9BURK</name>
<comment type="caution">
    <text evidence="2">The sequence shown here is derived from an EMBL/GenBank/DDBJ whole genome shotgun (WGS) entry which is preliminary data.</text>
</comment>
<proteinExistence type="predicted"/>
<sequence length="292" mass="31592">MSTTKNTFKAIALPTLLPIALAAAALPAQAADWSDTSIGIRSGTQFAEPFNPDDIKKNIIDFNHVSGYKYGTNFFNIDLLLSDNKDPAGAGSSNGATEVYIVYRNTVNFEKVSGSAIKFGPVRGAGLTFGFDANTKTDAGYNSKKRMLVAGPTLMFDVPGFLDVSVLALWESNAPYSTFTKVSTPRYSYDVHPMLTAAWGIPIGSSGFSFEGFANLIASKGKDEFGNDTATETNIDMQIMYDLSGLINAQPKSFKLGFEYQYWKNKFGNNSDGPAGSGAFAKTPMIRAEYHF</sequence>
<dbReference type="Gene3D" id="2.40.230.20">
    <property type="entry name" value="Nucleoside-specific channel-forming protein, Tsx-like"/>
    <property type="match status" value="1"/>
</dbReference>
<organism evidence="2 3">
    <name type="scientific">Roseateles koreensis</name>
    <dbReference type="NCBI Taxonomy" id="2987526"/>
    <lineage>
        <taxon>Bacteria</taxon>
        <taxon>Pseudomonadati</taxon>
        <taxon>Pseudomonadota</taxon>
        <taxon>Betaproteobacteria</taxon>
        <taxon>Burkholderiales</taxon>
        <taxon>Sphaerotilaceae</taxon>
        <taxon>Roseateles</taxon>
    </lineage>
</organism>
<dbReference type="SUPFAM" id="SSF111364">
    <property type="entry name" value="Tsx-like channel"/>
    <property type="match status" value="1"/>
</dbReference>
<evidence type="ECO:0000313" key="2">
    <source>
        <dbReference type="EMBL" id="MDC8785215.1"/>
    </source>
</evidence>
<dbReference type="Proteomes" id="UP001219862">
    <property type="component" value="Unassembled WGS sequence"/>
</dbReference>
<keyword evidence="2" id="KW-0946">Virion</keyword>
<dbReference type="EMBL" id="JAQQXS010000006">
    <property type="protein sequence ID" value="MDC8785215.1"/>
    <property type="molecule type" value="Genomic_DNA"/>
</dbReference>
<keyword evidence="1" id="KW-0732">Signal</keyword>
<keyword evidence="3" id="KW-1185">Reference proteome</keyword>
<protein>
    <submittedName>
        <fullName evidence="2">Outer envelope protein</fullName>
    </submittedName>
</protein>
<gene>
    <name evidence="2" type="ORF">PRZ01_08435</name>
</gene>
<feature type="signal peptide" evidence="1">
    <location>
        <begin position="1"/>
        <end position="30"/>
    </location>
</feature>
<evidence type="ECO:0000256" key="1">
    <source>
        <dbReference type="SAM" id="SignalP"/>
    </source>
</evidence>
<dbReference type="RefSeq" id="WP_273596323.1">
    <property type="nucleotide sequence ID" value="NZ_JAQQXS010000006.1"/>
</dbReference>
<evidence type="ECO:0000313" key="3">
    <source>
        <dbReference type="Proteomes" id="UP001219862"/>
    </source>
</evidence>